<dbReference type="InterPro" id="IPR004360">
    <property type="entry name" value="Glyas_Fos-R_dOase_dom"/>
</dbReference>
<organism evidence="2 3">
    <name type="scientific">Kouleothrix aurantiaca</name>
    <dbReference type="NCBI Taxonomy" id="186479"/>
    <lineage>
        <taxon>Bacteria</taxon>
        <taxon>Bacillati</taxon>
        <taxon>Chloroflexota</taxon>
        <taxon>Chloroflexia</taxon>
        <taxon>Chloroflexales</taxon>
        <taxon>Roseiflexineae</taxon>
        <taxon>Roseiflexaceae</taxon>
        <taxon>Kouleothrix</taxon>
    </lineage>
</organism>
<dbReference type="Proteomes" id="UP000050509">
    <property type="component" value="Unassembled WGS sequence"/>
</dbReference>
<evidence type="ECO:0000313" key="3">
    <source>
        <dbReference type="Proteomes" id="UP000050509"/>
    </source>
</evidence>
<dbReference type="InterPro" id="IPR037523">
    <property type="entry name" value="VOC_core"/>
</dbReference>
<accession>A0A0P9H940</accession>
<name>A0A0P9H940_9CHLR</name>
<dbReference type="InterPro" id="IPR029068">
    <property type="entry name" value="Glyas_Bleomycin-R_OHBP_Dase"/>
</dbReference>
<reference evidence="2 3" key="1">
    <citation type="submission" date="2015-09" db="EMBL/GenBank/DDBJ databases">
        <title>Draft genome sequence of Kouleothrix aurantiaca JCM 19913.</title>
        <authorList>
            <person name="Hemp J."/>
        </authorList>
    </citation>
    <scope>NUCLEOTIDE SEQUENCE [LARGE SCALE GENOMIC DNA]</scope>
    <source>
        <strain evidence="2 3">COM-B</strain>
    </source>
</reference>
<dbReference type="Pfam" id="PF00903">
    <property type="entry name" value="Glyoxalase"/>
    <property type="match status" value="1"/>
</dbReference>
<dbReference type="EMBL" id="LJCR01001329">
    <property type="protein sequence ID" value="KPV50554.1"/>
    <property type="molecule type" value="Genomic_DNA"/>
</dbReference>
<proteinExistence type="predicted"/>
<sequence length="133" mass="14336">MHFDNVRLLVHDFAASFHFWHEIMGLPLIFRDAGGETYAYFEAGGARLELLSAGYFAQSLGQDAPAPASMRGAVVFKVDDGDAKFAALVARGAAPLAEPKDRSEWFCRSAHLAAPDGYVVEIFKSLGGFPGNA</sequence>
<dbReference type="PANTHER" id="PTHR36503:SF1">
    <property type="entry name" value="BLR2520 PROTEIN"/>
    <property type="match status" value="1"/>
</dbReference>
<keyword evidence="3" id="KW-1185">Reference proteome</keyword>
<dbReference type="Gene3D" id="3.10.180.10">
    <property type="entry name" value="2,3-Dihydroxybiphenyl 1,2-Dioxygenase, domain 1"/>
    <property type="match status" value="1"/>
</dbReference>
<protein>
    <recommendedName>
        <fullName evidence="1">VOC domain-containing protein</fullName>
    </recommendedName>
</protein>
<evidence type="ECO:0000259" key="1">
    <source>
        <dbReference type="PROSITE" id="PS51819"/>
    </source>
</evidence>
<dbReference type="AlphaFoldDB" id="A0A0P9H940"/>
<dbReference type="SUPFAM" id="SSF54593">
    <property type="entry name" value="Glyoxalase/Bleomycin resistance protein/Dihydroxybiphenyl dioxygenase"/>
    <property type="match status" value="1"/>
</dbReference>
<feature type="domain" description="VOC" evidence="1">
    <location>
        <begin position="2"/>
        <end position="125"/>
    </location>
</feature>
<evidence type="ECO:0000313" key="2">
    <source>
        <dbReference type="EMBL" id="KPV50554.1"/>
    </source>
</evidence>
<dbReference type="PANTHER" id="PTHR36503">
    <property type="entry name" value="BLR2520 PROTEIN"/>
    <property type="match status" value="1"/>
</dbReference>
<gene>
    <name evidence="2" type="ORF">SE17_26285</name>
</gene>
<dbReference type="PROSITE" id="PS51819">
    <property type="entry name" value="VOC"/>
    <property type="match status" value="1"/>
</dbReference>
<comment type="caution">
    <text evidence="2">The sequence shown here is derived from an EMBL/GenBank/DDBJ whole genome shotgun (WGS) entry which is preliminary data.</text>
</comment>